<dbReference type="PANTHER" id="PTHR46980:SF2">
    <property type="entry name" value="TRICALBIN-1-RELATED"/>
    <property type="match status" value="1"/>
</dbReference>
<reference evidence="8 9" key="1">
    <citation type="journal article" date="2017" name="Environ. Microbiol.">
        <title>Decay of the glycolytic pathway and adaptation to intranuclear parasitism within Enterocytozoonidae microsporidia.</title>
        <authorList>
            <person name="Wiredu Boakye D."/>
            <person name="Jaroenlak P."/>
            <person name="Prachumwat A."/>
            <person name="Williams T.A."/>
            <person name="Bateman K.S."/>
            <person name="Itsathitphaisarn O."/>
            <person name="Sritunyalucksana K."/>
            <person name="Paszkiewicz K.H."/>
            <person name="Moore K.A."/>
            <person name="Stentiford G.D."/>
            <person name="Williams B.A."/>
        </authorList>
    </citation>
    <scope>NUCLEOTIDE SEQUENCE [LARGE SCALE GENOMIC DNA]</scope>
    <source>
        <strain evidence="8 9">GB1</strain>
    </source>
</reference>
<proteinExistence type="predicted"/>
<dbReference type="Pfam" id="PF25669">
    <property type="entry name" value="SMP_MUG190-like"/>
    <property type="match status" value="1"/>
</dbReference>
<dbReference type="OrthoDB" id="1029639at2759"/>
<keyword evidence="9" id="KW-1185">Reference proteome</keyword>
<comment type="caution">
    <text evidence="8">The sequence shown here is derived from an EMBL/GenBank/DDBJ whole genome shotgun (WGS) entry which is preliminary data.</text>
</comment>
<evidence type="ECO:0000256" key="2">
    <source>
        <dbReference type="ARBA" id="ARBA00022448"/>
    </source>
</evidence>
<dbReference type="PANTHER" id="PTHR46980">
    <property type="entry name" value="TRICALBIN-1-RELATED"/>
    <property type="match status" value="1"/>
</dbReference>
<dbReference type="InterPro" id="IPR052455">
    <property type="entry name" value="Tricalbin_domain"/>
</dbReference>
<feature type="transmembrane region" description="Helical" evidence="6">
    <location>
        <begin position="95"/>
        <end position="112"/>
    </location>
</feature>
<evidence type="ECO:0000256" key="4">
    <source>
        <dbReference type="ARBA" id="ARBA00023121"/>
    </source>
</evidence>
<evidence type="ECO:0000256" key="3">
    <source>
        <dbReference type="ARBA" id="ARBA00023055"/>
    </source>
</evidence>
<evidence type="ECO:0000256" key="6">
    <source>
        <dbReference type="SAM" id="Phobius"/>
    </source>
</evidence>
<feature type="transmembrane region" description="Helical" evidence="6">
    <location>
        <begin position="70"/>
        <end position="88"/>
    </location>
</feature>
<dbReference type="EMBL" id="LVKB01000040">
    <property type="protein sequence ID" value="ORD97115.1"/>
    <property type="molecule type" value="Genomic_DNA"/>
</dbReference>
<dbReference type="GO" id="GO:0016020">
    <property type="term" value="C:membrane"/>
    <property type="evidence" value="ECO:0007669"/>
    <property type="project" value="UniProtKB-SubCell"/>
</dbReference>
<dbReference type="GO" id="GO:0006869">
    <property type="term" value="P:lipid transport"/>
    <property type="evidence" value="ECO:0007669"/>
    <property type="project" value="UniProtKB-KW"/>
</dbReference>
<gene>
    <name evidence="8" type="primary">TCB2</name>
    <name evidence="8" type="ORF">HERIO_990</name>
</gene>
<dbReference type="Proteomes" id="UP000192356">
    <property type="component" value="Unassembled WGS sequence"/>
</dbReference>
<keyword evidence="3" id="KW-0445">Lipid transport</keyword>
<keyword evidence="4" id="KW-0446">Lipid-binding</keyword>
<sequence length="492" mass="57125">MSEQIREEHSETNKRLKKDNELTNNLLNNRSLIKKESNEKINKESNILSNENKKIHSALDYNPTHSLFKLMKINGVFLLTSIVGYFIGKYKLKPFYLFLLSYLFYLVFSQRVNQYKLSIKNYFRGVKRYESVDKSETVEWLNYIIRQFWKVSEAPISSEIHSNVNEVLRKLEVSGIKGLRLTECTLGTFPPEVDYISFYERKDDALAIEFSLSFIPLQDEITQENNQDKYNSCIQVNADINNFISLPFLVRNLTFSAKFRVELYLKREIPMLKTLKLQMLELPTVDFVLIPLKMFDITKLPGISGIITNVINEQVTNLLLKPKFMEVNLDGVAEYQGKRIGIVCVELHKLITDDDSSKYVTLDINGTDVHKTNSYDGHNPIINESFFIIIKDTTTKIGITLHESNNKFGSIYLRNLNRHFFNEILYLVSPESTSLLYTTTTFYPLTNVRQQSGILNINVINITNLSKYNDTSLYNTYLILKTVEISTKKEIF</sequence>
<keyword evidence="6" id="KW-0812">Transmembrane</keyword>
<dbReference type="VEuPathDB" id="MicrosporidiaDB:HERIO_990"/>
<evidence type="ECO:0000313" key="8">
    <source>
        <dbReference type="EMBL" id="ORD97115.1"/>
    </source>
</evidence>
<dbReference type="InterPro" id="IPR031468">
    <property type="entry name" value="SMP_LBD"/>
</dbReference>
<accession>A0A1X0QBN8</accession>
<feature type="domain" description="SMP-LTD" evidence="7">
    <location>
        <begin position="134"/>
        <end position="330"/>
    </location>
</feature>
<keyword evidence="6" id="KW-1133">Transmembrane helix</keyword>
<keyword evidence="2" id="KW-0813">Transport</keyword>
<evidence type="ECO:0000259" key="7">
    <source>
        <dbReference type="PROSITE" id="PS51847"/>
    </source>
</evidence>
<organism evidence="8 9">
    <name type="scientific">Hepatospora eriocheir</name>
    <dbReference type="NCBI Taxonomy" id="1081669"/>
    <lineage>
        <taxon>Eukaryota</taxon>
        <taxon>Fungi</taxon>
        <taxon>Fungi incertae sedis</taxon>
        <taxon>Microsporidia</taxon>
        <taxon>Hepatosporidae</taxon>
        <taxon>Hepatospora</taxon>
    </lineage>
</organism>
<dbReference type="AlphaFoldDB" id="A0A1X0QBN8"/>
<comment type="subcellular location">
    <subcellularLocation>
        <location evidence="1">Membrane</location>
    </subcellularLocation>
</comment>
<evidence type="ECO:0000256" key="1">
    <source>
        <dbReference type="ARBA" id="ARBA00004370"/>
    </source>
</evidence>
<protein>
    <submittedName>
        <fullName evidence="8">TCB2</fullName>
    </submittedName>
</protein>
<evidence type="ECO:0000256" key="5">
    <source>
        <dbReference type="ARBA" id="ARBA00023136"/>
    </source>
</evidence>
<dbReference type="CDD" id="cd21678">
    <property type="entry name" value="SMP_TCB"/>
    <property type="match status" value="1"/>
</dbReference>
<dbReference type="GO" id="GO:0008289">
    <property type="term" value="F:lipid binding"/>
    <property type="evidence" value="ECO:0007669"/>
    <property type="project" value="UniProtKB-KW"/>
</dbReference>
<evidence type="ECO:0000313" key="9">
    <source>
        <dbReference type="Proteomes" id="UP000192356"/>
    </source>
</evidence>
<keyword evidence="5 6" id="KW-0472">Membrane</keyword>
<name>A0A1X0QBN8_9MICR</name>
<dbReference type="PROSITE" id="PS51847">
    <property type="entry name" value="SMP"/>
    <property type="match status" value="1"/>
</dbReference>